<comment type="caution">
    <text evidence="2">The sequence shown here is derived from an EMBL/GenBank/DDBJ whole genome shotgun (WGS) entry which is preliminary data.</text>
</comment>
<dbReference type="SUPFAM" id="SSF52016">
    <property type="entry name" value="LeuD/IlvD-like"/>
    <property type="match status" value="1"/>
</dbReference>
<dbReference type="Pfam" id="PF00694">
    <property type="entry name" value="Aconitase_C"/>
    <property type="match status" value="1"/>
</dbReference>
<dbReference type="Gene3D" id="3.20.19.10">
    <property type="entry name" value="Aconitase, domain 4"/>
    <property type="match status" value="1"/>
</dbReference>
<dbReference type="InterPro" id="IPR015928">
    <property type="entry name" value="Aconitase/3IPM_dehydase_swvl"/>
</dbReference>
<organism evidence="2">
    <name type="scientific">marine sediment metagenome</name>
    <dbReference type="NCBI Taxonomy" id="412755"/>
    <lineage>
        <taxon>unclassified sequences</taxon>
        <taxon>metagenomes</taxon>
        <taxon>ecological metagenomes</taxon>
    </lineage>
</organism>
<feature type="domain" description="Aconitase A/isopropylmalate dehydratase small subunit swivel" evidence="1">
    <location>
        <begin position="7"/>
        <end position="41"/>
    </location>
</feature>
<evidence type="ECO:0000313" key="2">
    <source>
        <dbReference type="EMBL" id="GAH62058.1"/>
    </source>
</evidence>
<dbReference type="InterPro" id="IPR000573">
    <property type="entry name" value="AconitaseA/IPMdHydase_ssu_swvl"/>
</dbReference>
<sequence length="108" mass="11686">GLNSPLTALKHRGLRLVLAGSFSETYRRNAINNGFLALEATELVGELKARFGTDRLTVRTGLMARVDFGQSVVSMEGKDYPISPVGAAAQEIILTGGLENWVKARIEI</sequence>
<dbReference type="EMBL" id="BARU01034156">
    <property type="protein sequence ID" value="GAH62058.1"/>
    <property type="molecule type" value="Genomic_DNA"/>
</dbReference>
<evidence type="ECO:0000259" key="1">
    <source>
        <dbReference type="Pfam" id="PF00694"/>
    </source>
</evidence>
<gene>
    <name evidence="2" type="ORF">S03H2_53653</name>
</gene>
<name>X1IX00_9ZZZZ</name>
<protein>
    <recommendedName>
        <fullName evidence="1">Aconitase A/isopropylmalate dehydratase small subunit swivel domain-containing protein</fullName>
    </recommendedName>
</protein>
<proteinExistence type="predicted"/>
<dbReference type="AlphaFoldDB" id="X1IX00"/>
<feature type="non-terminal residue" evidence="2">
    <location>
        <position position="1"/>
    </location>
</feature>
<accession>X1IX00</accession>
<reference evidence="2" key="1">
    <citation type="journal article" date="2014" name="Front. Microbiol.">
        <title>High frequency of phylogenetically diverse reductive dehalogenase-homologous genes in deep subseafloor sedimentary metagenomes.</title>
        <authorList>
            <person name="Kawai M."/>
            <person name="Futagami T."/>
            <person name="Toyoda A."/>
            <person name="Takaki Y."/>
            <person name="Nishi S."/>
            <person name="Hori S."/>
            <person name="Arai W."/>
            <person name="Tsubouchi T."/>
            <person name="Morono Y."/>
            <person name="Uchiyama I."/>
            <person name="Ito T."/>
            <person name="Fujiyama A."/>
            <person name="Inagaki F."/>
            <person name="Takami H."/>
        </authorList>
    </citation>
    <scope>NUCLEOTIDE SEQUENCE</scope>
    <source>
        <strain evidence="2">Expedition CK06-06</strain>
    </source>
</reference>